<keyword evidence="4 7" id="KW-1133">Transmembrane helix</keyword>
<protein>
    <recommendedName>
        <fullName evidence="12">ABC3 transporter permease protein domain-containing protein</fullName>
    </recommendedName>
</protein>
<evidence type="ECO:0000313" key="10">
    <source>
        <dbReference type="EMBL" id="ADZ84372.1"/>
    </source>
</evidence>
<evidence type="ECO:0000256" key="4">
    <source>
        <dbReference type="ARBA" id="ARBA00022989"/>
    </source>
</evidence>
<dbReference type="InterPro" id="IPR003838">
    <property type="entry name" value="ABC3_permease_C"/>
</dbReference>
<dbReference type="AlphaFoldDB" id="F2JJ79"/>
<evidence type="ECO:0000256" key="5">
    <source>
        <dbReference type="ARBA" id="ARBA00023136"/>
    </source>
</evidence>
<comment type="subcellular location">
    <subcellularLocation>
        <location evidence="1">Cell membrane</location>
        <topology evidence="1">Multi-pass membrane protein</topology>
    </subcellularLocation>
</comment>
<evidence type="ECO:0000256" key="6">
    <source>
        <dbReference type="ARBA" id="ARBA00038076"/>
    </source>
</evidence>
<feature type="transmembrane region" description="Helical" evidence="7">
    <location>
        <begin position="755"/>
        <end position="782"/>
    </location>
</feature>
<dbReference type="STRING" id="642492.Clole_2671"/>
<feature type="domain" description="ABC3 transporter permease C-terminal" evidence="8">
    <location>
        <begin position="715"/>
        <end position="832"/>
    </location>
</feature>
<dbReference type="Pfam" id="PF02687">
    <property type="entry name" value="FtsX"/>
    <property type="match status" value="2"/>
</dbReference>
<dbReference type="GO" id="GO:0022857">
    <property type="term" value="F:transmembrane transporter activity"/>
    <property type="evidence" value="ECO:0007669"/>
    <property type="project" value="TreeGrafter"/>
</dbReference>
<evidence type="ECO:0000259" key="9">
    <source>
        <dbReference type="Pfam" id="PF12704"/>
    </source>
</evidence>
<dbReference type="PANTHER" id="PTHR30572:SF4">
    <property type="entry name" value="ABC TRANSPORTER PERMEASE YTRF"/>
    <property type="match status" value="1"/>
</dbReference>
<keyword evidence="5 7" id="KW-0472">Membrane</keyword>
<dbReference type="InterPro" id="IPR025857">
    <property type="entry name" value="MacB_PCD"/>
</dbReference>
<feature type="transmembrane region" description="Helical" evidence="7">
    <location>
        <begin position="351"/>
        <end position="372"/>
    </location>
</feature>
<feature type="domain" description="ABC3 transporter permease C-terminal" evidence="8">
    <location>
        <begin position="258"/>
        <end position="378"/>
    </location>
</feature>
<feature type="transmembrane region" description="Helical" evidence="7">
    <location>
        <begin position="399"/>
        <end position="415"/>
    </location>
</feature>
<evidence type="ECO:0000313" key="11">
    <source>
        <dbReference type="Proteomes" id="UP000008467"/>
    </source>
</evidence>
<dbReference type="Proteomes" id="UP000008467">
    <property type="component" value="Chromosome"/>
</dbReference>
<accession>F2JJ79</accession>
<evidence type="ECO:0000256" key="1">
    <source>
        <dbReference type="ARBA" id="ARBA00004651"/>
    </source>
</evidence>
<dbReference type="HOGENOM" id="CLU_017916_0_0_9"/>
<dbReference type="GO" id="GO:0005886">
    <property type="term" value="C:plasma membrane"/>
    <property type="evidence" value="ECO:0007669"/>
    <property type="project" value="UniProtKB-SubCell"/>
</dbReference>
<feature type="transmembrane region" description="Helical" evidence="7">
    <location>
        <begin position="474"/>
        <end position="492"/>
    </location>
</feature>
<evidence type="ECO:0000259" key="8">
    <source>
        <dbReference type="Pfam" id="PF02687"/>
    </source>
</evidence>
<dbReference type="eggNOG" id="COG0577">
    <property type="taxonomic scope" value="Bacteria"/>
</dbReference>
<proteinExistence type="inferred from homology"/>
<feature type="transmembrane region" description="Helical" evidence="7">
    <location>
        <begin position="708"/>
        <end position="735"/>
    </location>
</feature>
<evidence type="ECO:0008006" key="12">
    <source>
        <dbReference type="Google" id="ProtNLM"/>
    </source>
</evidence>
<dbReference type="EMBL" id="CP002582">
    <property type="protein sequence ID" value="ADZ84372.1"/>
    <property type="molecule type" value="Genomic_DNA"/>
</dbReference>
<gene>
    <name evidence="10" type="ordered locus">Clole_2671</name>
</gene>
<organism evidence="10 11">
    <name type="scientific">Cellulosilyticum lentocellum (strain ATCC 49066 / DSM 5427 / NCIMB 11756 / RHM5)</name>
    <name type="common">Clostridium lentocellum</name>
    <dbReference type="NCBI Taxonomy" id="642492"/>
    <lineage>
        <taxon>Bacteria</taxon>
        <taxon>Bacillati</taxon>
        <taxon>Bacillota</taxon>
        <taxon>Clostridia</taxon>
        <taxon>Lachnospirales</taxon>
        <taxon>Cellulosilyticaceae</taxon>
        <taxon>Cellulosilyticum</taxon>
    </lineage>
</organism>
<keyword evidence="3 7" id="KW-0812">Transmembrane</keyword>
<feature type="domain" description="MacB-like periplasmic core" evidence="9">
    <location>
        <begin position="19"/>
        <end position="226"/>
    </location>
</feature>
<dbReference type="KEGG" id="cle:Clole_2671"/>
<dbReference type="RefSeq" id="WP_013657665.1">
    <property type="nucleotide sequence ID" value="NC_015275.1"/>
</dbReference>
<dbReference type="Pfam" id="PF12704">
    <property type="entry name" value="MacB_PCD"/>
    <property type="match status" value="1"/>
</dbReference>
<feature type="transmembrane region" description="Helical" evidence="7">
    <location>
        <begin position="797"/>
        <end position="821"/>
    </location>
</feature>
<evidence type="ECO:0000256" key="3">
    <source>
        <dbReference type="ARBA" id="ARBA00022692"/>
    </source>
</evidence>
<keyword evidence="11" id="KW-1185">Reference proteome</keyword>
<name>F2JJ79_CELLD</name>
<reference evidence="10 11" key="1">
    <citation type="journal article" date="2011" name="J. Bacteriol.">
        <title>Complete genome sequence of the cellulose-degrading bacterium Cellulosilyticum lentocellum.</title>
        <authorList>
            <consortium name="US DOE Joint Genome Institute"/>
            <person name="Miller D.A."/>
            <person name="Suen G."/>
            <person name="Bruce D."/>
            <person name="Copeland A."/>
            <person name="Cheng J.F."/>
            <person name="Detter C."/>
            <person name="Goodwin L.A."/>
            <person name="Han C.S."/>
            <person name="Hauser L.J."/>
            <person name="Land M.L."/>
            <person name="Lapidus A."/>
            <person name="Lucas S."/>
            <person name="Meincke L."/>
            <person name="Pitluck S."/>
            <person name="Tapia R."/>
            <person name="Teshima H."/>
            <person name="Woyke T."/>
            <person name="Fox B.G."/>
            <person name="Angert E.R."/>
            <person name="Currie C.R."/>
        </authorList>
    </citation>
    <scope>NUCLEOTIDE SEQUENCE [LARGE SCALE GENOMIC DNA]</scope>
    <source>
        <strain evidence="11">ATCC 49066 / DSM 5427 / NCIMB 11756 / RHM5</strain>
    </source>
</reference>
<dbReference type="InterPro" id="IPR050250">
    <property type="entry name" value="Macrolide_Exporter_MacB"/>
</dbReference>
<evidence type="ECO:0000256" key="2">
    <source>
        <dbReference type="ARBA" id="ARBA00022475"/>
    </source>
</evidence>
<sequence length="839" mass="92669">MPIIIKYIMKSMSEKKLRTFLILLAVMLSGALCLTSLSITDSLLAIYVEQMKTSTGTAQVCIRPGENSPSQVISLTPGKALEQQVEYMIPVLSSSGTYDSGKKVVDEVSIMGVALEDYLQMNKLQLISKRSNADFTNNQIIISDQTAKKYQLEIGDALEIRINNIKRKLMIYGITSKVGIFSSEGNRSQILMPYTTLSKYLGTHQKPSSIYIKGKEGVEVSQLLKDFKVAYPKYEVAEPIPIEDIRTMLSMFSTLFMMMTLIVTVMSVFIVYTSFKVIMLEKMPIIGTFRSVGASQKMMKRVLILESSFYGVLGGIASWGLGIIILKVLLSVVAASEGIGGKIDLVITPDYLLGSFLLCIIICLASSILPILKVAKVPVKEIVLGGSNHSVKRKRSKEIRSIILVVFSIVAIKILPESYRITAASICVFLALIGIIGILPTIIKLSSRLTEKLFATLFGNVGVLAVKNIKGNKSILNSMSLITLGVGILLMVNNIGENLAVEVVNAYEKSFAYDVQLSLDNMDTNTVRSLLYEEGVTDAYGCYVSGYYYGKNIELVDYNNVKLASIEGVSGKVHADYLTYGYENEEEKDRILEQLGEGRNIAFSNVLKKRYSLVEGQKIQLKMPEGLRTYEIIGFYDTLMNNGDLVQIGEAYFKQDIGVHNYTTIYLKTSKEPTEVLEALKIKYKDRHLSGATMRQQLQNNKEGNAQIMSILSGFSVLAAIIGVIGIINNLFISFIERKRSIAVLRSVGMNKKQVIQMIFLEALYTGLLGAIAGIGAGWIIMNNMPYVIEGMQLPPIVYFVANGLWVYIGVATLVTIVASISPAFKTSKLNIIEAIKFE</sequence>
<evidence type="ECO:0000256" key="7">
    <source>
        <dbReference type="SAM" id="Phobius"/>
    </source>
</evidence>
<keyword evidence="2" id="KW-1003">Cell membrane</keyword>
<feature type="transmembrane region" description="Helical" evidence="7">
    <location>
        <begin position="421"/>
        <end position="443"/>
    </location>
</feature>
<dbReference type="PANTHER" id="PTHR30572">
    <property type="entry name" value="MEMBRANE COMPONENT OF TRANSPORTER-RELATED"/>
    <property type="match status" value="1"/>
</dbReference>
<feature type="transmembrane region" description="Helical" evidence="7">
    <location>
        <begin position="308"/>
        <end position="331"/>
    </location>
</feature>
<feature type="transmembrane region" description="Helical" evidence="7">
    <location>
        <begin position="255"/>
        <end position="275"/>
    </location>
</feature>
<comment type="similarity">
    <text evidence="6">Belongs to the ABC-4 integral membrane protein family.</text>
</comment>